<evidence type="ECO:0000313" key="3">
    <source>
        <dbReference type="Proteomes" id="UP000809621"/>
    </source>
</evidence>
<sequence>MNIKTILAVAISSSMAFSSVGFTEDTVSDASQYPDSSYSDNLSGWKAMITNANPVETLESGRWFDAAPVPRPFKEGKNVPFSDEIKAQLQANTTDAVLVVKDGAITGEYFRYGFDIDDIHLVHSAGKAFTSFAIQPIYDDIGDEGLNRKLSEYLPKLKGKYFGEATLAQALDMQVGMEWSENYEDPTTATMLSGPVGGWDPLVEEYGPESWYERMFDFPKYDDHGKTWIYSSASVISASFAAEAIAGKHYSDLVQASYNRLGFEDASWYVTNQFNELSAEGGQALTIRDAAKIGRYMLETKDSTYVSDVWNMNGDINNPADALHMKKYPFSKGYKNYWYKLSDDVILALGSSGQFIYVDKAKNLVIVKFSSFVKGQSPEEFTDGFEVLHNIAEQY</sequence>
<evidence type="ECO:0000313" key="2">
    <source>
        <dbReference type="EMBL" id="MBM7036050.1"/>
    </source>
</evidence>
<dbReference type="InterPro" id="IPR050789">
    <property type="entry name" value="Diverse_Enzym_Activities"/>
</dbReference>
<feature type="domain" description="Beta-lactamase-related" evidence="1">
    <location>
        <begin position="93"/>
        <end position="375"/>
    </location>
</feature>
<gene>
    <name evidence="2" type="ORF">JQC93_06465</name>
</gene>
<evidence type="ECO:0000259" key="1">
    <source>
        <dbReference type="Pfam" id="PF00144"/>
    </source>
</evidence>
<dbReference type="InterPro" id="IPR012338">
    <property type="entry name" value="Beta-lactam/transpept-like"/>
</dbReference>
<dbReference type="Proteomes" id="UP000809621">
    <property type="component" value="Unassembled WGS sequence"/>
</dbReference>
<dbReference type="RefSeq" id="WP_205157657.1">
    <property type="nucleotide sequence ID" value="NZ_JAFEUM010000002.1"/>
</dbReference>
<dbReference type="PANTHER" id="PTHR43283:SF7">
    <property type="entry name" value="BETA-LACTAMASE-RELATED DOMAIN-CONTAINING PROTEIN"/>
    <property type="match status" value="1"/>
</dbReference>
<keyword evidence="3" id="KW-1185">Reference proteome</keyword>
<accession>A0ABS2HEP1</accession>
<dbReference type="EMBL" id="JAFEUM010000002">
    <property type="protein sequence ID" value="MBM7036050.1"/>
    <property type="molecule type" value="Genomic_DNA"/>
</dbReference>
<proteinExistence type="predicted"/>
<dbReference type="Gene3D" id="3.40.710.10">
    <property type="entry name" value="DD-peptidase/beta-lactamase superfamily"/>
    <property type="match status" value="1"/>
</dbReference>
<dbReference type="PANTHER" id="PTHR43283">
    <property type="entry name" value="BETA-LACTAMASE-RELATED"/>
    <property type="match status" value="1"/>
</dbReference>
<dbReference type="GO" id="GO:0016787">
    <property type="term" value="F:hydrolase activity"/>
    <property type="evidence" value="ECO:0007669"/>
    <property type="project" value="UniProtKB-KW"/>
</dbReference>
<organism evidence="2 3">
    <name type="scientific">Vibrio ulleungensis</name>
    <dbReference type="NCBI Taxonomy" id="2807619"/>
    <lineage>
        <taxon>Bacteria</taxon>
        <taxon>Pseudomonadati</taxon>
        <taxon>Pseudomonadota</taxon>
        <taxon>Gammaproteobacteria</taxon>
        <taxon>Vibrionales</taxon>
        <taxon>Vibrionaceae</taxon>
        <taxon>Vibrio</taxon>
    </lineage>
</organism>
<name>A0ABS2HEP1_9VIBR</name>
<comment type="caution">
    <text evidence="2">The sequence shown here is derived from an EMBL/GenBank/DDBJ whole genome shotgun (WGS) entry which is preliminary data.</text>
</comment>
<dbReference type="Pfam" id="PF00144">
    <property type="entry name" value="Beta-lactamase"/>
    <property type="match status" value="1"/>
</dbReference>
<dbReference type="SUPFAM" id="SSF56601">
    <property type="entry name" value="beta-lactamase/transpeptidase-like"/>
    <property type="match status" value="1"/>
</dbReference>
<protein>
    <submittedName>
        <fullName evidence="2">Serine hydrolase</fullName>
    </submittedName>
</protein>
<reference evidence="2 3" key="1">
    <citation type="submission" date="2021-02" db="EMBL/GenBank/DDBJ databases">
        <authorList>
            <person name="Park J.-S."/>
        </authorList>
    </citation>
    <scope>NUCLEOTIDE SEQUENCE [LARGE SCALE GENOMIC DNA]</scope>
    <source>
        <strain evidence="2 3">188UL20-2</strain>
    </source>
</reference>
<keyword evidence="2" id="KW-0378">Hydrolase</keyword>
<dbReference type="InterPro" id="IPR001466">
    <property type="entry name" value="Beta-lactam-related"/>
</dbReference>